<organism evidence="1 2">
    <name type="scientific">Scleroderma citrinum Foug A</name>
    <dbReference type="NCBI Taxonomy" id="1036808"/>
    <lineage>
        <taxon>Eukaryota</taxon>
        <taxon>Fungi</taxon>
        <taxon>Dikarya</taxon>
        <taxon>Basidiomycota</taxon>
        <taxon>Agaricomycotina</taxon>
        <taxon>Agaricomycetes</taxon>
        <taxon>Agaricomycetidae</taxon>
        <taxon>Boletales</taxon>
        <taxon>Sclerodermatineae</taxon>
        <taxon>Sclerodermataceae</taxon>
        <taxon>Scleroderma</taxon>
    </lineage>
</organism>
<dbReference type="OrthoDB" id="3219769at2759"/>
<dbReference type="Proteomes" id="UP000053989">
    <property type="component" value="Unassembled WGS sequence"/>
</dbReference>
<keyword evidence="2" id="KW-1185">Reference proteome</keyword>
<accession>A0A0C3AGG1</accession>
<dbReference type="STRING" id="1036808.A0A0C3AGG1"/>
<evidence type="ECO:0008006" key="3">
    <source>
        <dbReference type="Google" id="ProtNLM"/>
    </source>
</evidence>
<dbReference type="Gene3D" id="3.80.10.10">
    <property type="entry name" value="Ribonuclease Inhibitor"/>
    <property type="match status" value="1"/>
</dbReference>
<dbReference type="SUPFAM" id="SSF52047">
    <property type="entry name" value="RNI-like"/>
    <property type="match status" value="1"/>
</dbReference>
<evidence type="ECO:0000313" key="2">
    <source>
        <dbReference type="Proteomes" id="UP000053989"/>
    </source>
</evidence>
<dbReference type="InterPro" id="IPR032675">
    <property type="entry name" value="LRR_dom_sf"/>
</dbReference>
<proteinExistence type="predicted"/>
<protein>
    <recommendedName>
        <fullName evidence="3">F-box domain-containing protein</fullName>
    </recommendedName>
</protein>
<dbReference type="AlphaFoldDB" id="A0A0C3AGG1"/>
<name>A0A0C3AGG1_9AGAM</name>
<dbReference type="EMBL" id="KN822031">
    <property type="protein sequence ID" value="KIM64002.1"/>
    <property type="molecule type" value="Genomic_DNA"/>
</dbReference>
<reference evidence="1 2" key="1">
    <citation type="submission" date="2014-04" db="EMBL/GenBank/DDBJ databases">
        <authorList>
            <consortium name="DOE Joint Genome Institute"/>
            <person name="Kuo A."/>
            <person name="Kohler A."/>
            <person name="Nagy L.G."/>
            <person name="Floudas D."/>
            <person name="Copeland A."/>
            <person name="Barry K.W."/>
            <person name="Cichocki N."/>
            <person name="Veneault-Fourrey C."/>
            <person name="LaButti K."/>
            <person name="Lindquist E.A."/>
            <person name="Lipzen A."/>
            <person name="Lundell T."/>
            <person name="Morin E."/>
            <person name="Murat C."/>
            <person name="Sun H."/>
            <person name="Tunlid A."/>
            <person name="Henrissat B."/>
            <person name="Grigoriev I.V."/>
            <person name="Hibbett D.S."/>
            <person name="Martin F."/>
            <person name="Nordberg H.P."/>
            <person name="Cantor M.N."/>
            <person name="Hua S.X."/>
        </authorList>
    </citation>
    <scope>NUCLEOTIDE SEQUENCE [LARGE SCALE GENOMIC DNA]</scope>
    <source>
        <strain evidence="1 2">Foug A</strain>
    </source>
</reference>
<dbReference type="InParanoid" id="A0A0C3AGG1"/>
<reference evidence="2" key="2">
    <citation type="submission" date="2015-01" db="EMBL/GenBank/DDBJ databases">
        <title>Evolutionary Origins and Diversification of the Mycorrhizal Mutualists.</title>
        <authorList>
            <consortium name="DOE Joint Genome Institute"/>
            <consortium name="Mycorrhizal Genomics Consortium"/>
            <person name="Kohler A."/>
            <person name="Kuo A."/>
            <person name="Nagy L.G."/>
            <person name="Floudas D."/>
            <person name="Copeland A."/>
            <person name="Barry K.W."/>
            <person name="Cichocki N."/>
            <person name="Veneault-Fourrey C."/>
            <person name="LaButti K."/>
            <person name="Lindquist E.A."/>
            <person name="Lipzen A."/>
            <person name="Lundell T."/>
            <person name="Morin E."/>
            <person name="Murat C."/>
            <person name="Riley R."/>
            <person name="Ohm R."/>
            <person name="Sun H."/>
            <person name="Tunlid A."/>
            <person name="Henrissat B."/>
            <person name="Grigoriev I.V."/>
            <person name="Hibbett D.S."/>
            <person name="Martin F."/>
        </authorList>
    </citation>
    <scope>NUCLEOTIDE SEQUENCE [LARGE SCALE GENOMIC DNA]</scope>
    <source>
        <strain evidence="2">Foug A</strain>
    </source>
</reference>
<evidence type="ECO:0000313" key="1">
    <source>
        <dbReference type="EMBL" id="KIM64002.1"/>
    </source>
</evidence>
<sequence length="449" mass="50459">MPSSVRLASVSRRWRDMILHFPRLWTIIKVTPTRHRSHLKAQVTRSAELPLDVEICSWDDSETKEKLLNAMLDDLTPSAHRWCSLVIQETVAGSLLHDLLTRFNRSTYPILTHVSIRNIIFGSSQGVPLFYSGNCPRLQHLELSPYVKHPYWVRAPLSVTSLSLHLVGTDVRSFFQHPSFQELTTLFISWDERLDLKPDSIHLPLLKKLVCRSELLLRAIVAPKLTHLEYNSRCLNSINGDIFNPRTPRFPNVTRLVFSSVVRFNGSTNAVPSAFPAVRHIDLSQPGGADSLFAPKNGSLTVDHWQHLKSLTVRGIEGIPDFLDGLAIWLKMRQIMDIPKPLVRFSFFNPTQDDHVTSPCYGVGGTISALHGALHELCSLEWVNVPLEGVVLSGTLDESLRLEMPEVYPGFIDDIGKALVAGRIQNNAETSCEGFDDTSRVAINLTTRI</sequence>
<gene>
    <name evidence="1" type="ORF">SCLCIDRAFT_1213824</name>
</gene>
<dbReference type="HOGENOM" id="CLU_023752_2_0_1"/>